<proteinExistence type="predicted"/>
<accession>A0AAN9K705</accession>
<dbReference type="AlphaFoldDB" id="A0AAN9K705"/>
<sequence length="109" mass="12395">MANQNMRYGGWCPSNNYQVEEVSGPAFLRKRSSYDRPQQHQKGHVAFRTNLEEPITVEEPPLVPVPEAEVPTITKHANVFLGVDQKADQFIKSEHKRIELARLKSLGLV</sequence>
<keyword evidence="2" id="KW-1185">Reference proteome</keyword>
<evidence type="ECO:0000313" key="1">
    <source>
        <dbReference type="EMBL" id="KAK7312042.1"/>
    </source>
</evidence>
<protein>
    <submittedName>
        <fullName evidence="1">Uncharacterized protein</fullName>
    </submittedName>
</protein>
<comment type="caution">
    <text evidence="1">The sequence shown here is derived from an EMBL/GenBank/DDBJ whole genome shotgun (WGS) entry which is preliminary data.</text>
</comment>
<name>A0AAN9K705_CLITE</name>
<organism evidence="1 2">
    <name type="scientific">Clitoria ternatea</name>
    <name type="common">Butterfly pea</name>
    <dbReference type="NCBI Taxonomy" id="43366"/>
    <lineage>
        <taxon>Eukaryota</taxon>
        <taxon>Viridiplantae</taxon>
        <taxon>Streptophyta</taxon>
        <taxon>Embryophyta</taxon>
        <taxon>Tracheophyta</taxon>
        <taxon>Spermatophyta</taxon>
        <taxon>Magnoliopsida</taxon>
        <taxon>eudicotyledons</taxon>
        <taxon>Gunneridae</taxon>
        <taxon>Pentapetalae</taxon>
        <taxon>rosids</taxon>
        <taxon>fabids</taxon>
        <taxon>Fabales</taxon>
        <taxon>Fabaceae</taxon>
        <taxon>Papilionoideae</taxon>
        <taxon>50 kb inversion clade</taxon>
        <taxon>NPAAA clade</taxon>
        <taxon>indigoferoid/millettioid clade</taxon>
        <taxon>Phaseoleae</taxon>
        <taxon>Clitoria</taxon>
    </lineage>
</organism>
<gene>
    <name evidence="1" type="ORF">RJT34_10595</name>
</gene>
<dbReference type="Proteomes" id="UP001359559">
    <property type="component" value="Unassembled WGS sequence"/>
</dbReference>
<dbReference type="EMBL" id="JAYKXN010000002">
    <property type="protein sequence ID" value="KAK7312042.1"/>
    <property type="molecule type" value="Genomic_DNA"/>
</dbReference>
<reference evidence="1 2" key="1">
    <citation type="submission" date="2024-01" db="EMBL/GenBank/DDBJ databases">
        <title>The genomes of 5 underutilized Papilionoideae crops provide insights into root nodulation and disease resistance.</title>
        <authorList>
            <person name="Yuan L."/>
        </authorList>
    </citation>
    <scope>NUCLEOTIDE SEQUENCE [LARGE SCALE GENOMIC DNA]</scope>
    <source>
        <strain evidence="1">LY-2023</strain>
        <tissue evidence="1">Leaf</tissue>
    </source>
</reference>
<evidence type="ECO:0000313" key="2">
    <source>
        <dbReference type="Proteomes" id="UP001359559"/>
    </source>
</evidence>